<name>A0A0G4P6I4_PENC3</name>
<dbReference type="Proteomes" id="UP000053732">
    <property type="component" value="Unassembled WGS sequence"/>
</dbReference>
<evidence type="ECO:0000313" key="4">
    <source>
        <dbReference type="EMBL" id="CRL21943.1"/>
    </source>
</evidence>
<reference evidence="4 5" key="1">
    <citation type="journal article" date="2014" name="Nat. Commun.">
        <title>Multiple recent horizontal transfers of a large genomic region in cheese making fungi.</title>
        <authorList>
            <person name="Cheeseman K."/>
            <person name="Ropars J."/>
            <person name="Renault P."/>
            <person name="Dupont J."/>
            <person name="Gouzy J."/>
            <person name="Branca A."/>
            <person name="Abraham A.L."/>
            <person name="Ceppi M."/>
            <person name="Conseiller E."/>
            <person name="Debuchy R."/>
            <person name="Malagnac F."/>
            <person name="Goarin A."/>
            <person name="Silar P."/>
            <person name="Lacoste S."/>
            <person name="Sallet E."/>
            <person name="Bensimon A."/>
            <person name="Giraud T."/>
            <person name="Brygoo Y."/>
        </authorList>
    </citation>
    <scope>NUCLEOTIDE SEQUENCE [LARGE SCALE GENOMIC DNA]</scope>
    <source>
        <strain evidence="5">FM 013</strain>
    </source>
</reference>
<proteinExistence type="predicted"/>
<dbReference type="InterPro" id="IPR008030">
    <property type="entry name" value="NmrA-like"/>
</dbReference>
<dbReference type="EMBL" id="HG793139">
    <property type="protein sequence ID" value="CRL21943.1"/>
    <property type="molecule type" value="Genomic_DNA"/>
</dbReference>
<dbReference type="GO" id="GO:0016491">
    <property type="term" value="F:oxidoreductase activity"/>
    <property type="evidence" value="ECO:0007669"/>
    <property type="project" value="UniProtKB-KW"/>
</dbReference>
<dbReference type="PANTHER" id="PTHR47706">
    <property type="entry name" value="NMRA-LIKE FAMILY PROTEIN"/>
    <property type="match status" value="1"/>
</dbReference>
<dbReference type="SUPFAM" id="SSF51735">
    <property type="entry name" value="NAD(P)-binding Rossmann-fold domains"/>
    <property type="match status" value="1"/>
</dbReference>
<evidence type="ECO:0000313" key="5">
    <source>
        <dbReference type="Proteomes" id="UP000053732"/>
    </source>
</evidence>
<organism evidence="4 5">
    <name type="scientific">Penicillium camemberti (strain FM 013)</name>
    <dbReference type="NCBI Taxonomy" id="1429867"/>
    <lineage>
        <taxon>Eukaryota</taxon>
        <taxon>Fungi</taxon>
        <taxon>Dikarya</taxon>
        <taxon>Ascomycota</taxon>
        <taxon>Pezizomycotina</taxon>
        <taxon>Eurotiomycetes</taxon>
        <taxon>Eurotiomycetidae</taxon>
        <taxon>Eurotiales</taxon>
        <taxon>Aspergillaceae</taxon>
        <taxon>Penicillium</taxon>
    </lineage>
</organism>
<dbReference type="PANTHER" id="PTHR47706:SF10">
    <property type="entry name" value="NMRA-LIKE DOMAIN-CONTAINING PROTEIN"/>
    <property type="match status" value="1"/>
</dbReference>
<evidence type="ECO:0000256" key="2">
    <source>
        <dbReference type="ARBA" id="ARBA00023002"/>
    </source>
</evidence>
<dbReference type="Gene3D" id="3.40.50.720">
    <property type="entry name" value="NAD(P)-binding Rossmann-like Domain"/>
    <property type="match status" value="1"/>
</dbReference>
<evidence type="ECO:0000256" key="1">
    <source>
        <dbReference type="ARBA" id="ARBA00022857"/>
    </source>
</evidence>
<keyword evidence="5" id="KW-1185">Reference proteome</keyword>
<dbReference type="STRING" id="1429867.A0A0G4P6I4"/>
<dbReference type="InterPro" id="IPR036291">
    <property type="entry name" value="NAD(P)-bd_dom_sf"/>
</dbReference>
<dbReference type="Gene3D" id="3.90.25.10">
    <property type="entry name" value="UDP-galactose 4-epimerase, domain 1"/>
    <property type="match status" value="1"/>
</dbReference>
<accession>A0A0G4P6I4</accession>
<dbReference type="InterPro" id="IPR051609">
    <property type="entry name" value="NmrA/Isoflavone_reductase-like"/>
</dbReference>
<sequence length="305" mass="32606">MSSSTIKSVLVIGPGGNVGRSTIKALLDEKFEVTGLTRQSSEAILPPGVKHIKSDYSEASLRDAFKGQDAVISTISSIVPGDALTLQKSLVDSAISAGVKVFFPSEFGIDTSDRSASEYIPFLVDKIQTVDYLKAQQDKISWTAVITGSLFDWGLNIPGFGGLNVPAHTATVFDGGDISYEATSLDQVGRAIARSLKNPDLTKNQYVYVNSFTVTQNKVLSALERATNEKFTLSKDTVENLWQDGATKVKEGQLLGTLSMIAGSILGKGGLANYSKTKGLWNEILGLPQEDLDGFVREYLAGGAV</sequence>
<dbReference type="InterPro" id="IPR045312">
    <property type="entry name" value="PCBER-like"/>
</dbReference>
<evidence type="ECO:0000259" key="3">
    <source>
        <dbReference type="Pfam" id="PF05368"/>
    </source>
</evidence>
<feature type="domain" description="NmrA-like" evidence="3">
    <location>
        <begin position="7"/>
        <end position="233"/>
    </location>
</feature>
<keyword evidence="2" id="KW-0560">Oxidoreductase</keyword>
<protein>
    <submittedName>
        <fullName evidence="4">NAD(P)-binding domain</fullName>
    </submittedName>
</protein>
<dbReference type="AlphaFoldDB" id="A0A0G4P6I4"/>
<dbReference type="Pfam" id="PF05368">
    <property type="entry name" value="NmrA"/>
    <property type="match status" value="1"/>
</dbReference>
<dbReference type="CDD" id="cd05259">
    <property type="entry name" value="PCBER_SDR_a"/>
    <property type="match status" value="1"/>
</dbReference>
<keyword evidence="1" id="KW-0521">NADP</keyword>
<gene>
    <name evidence="4" type="ORF">PCAMFM013_S006g000483</name>
</gene>